<keyword evidence="1" id="KW-0560">Oxidoreductase</keyword>
<dbReference type="Gene3D" id="3.20.20.30">
    <property type="entry name" value="Luciferase-like domain"/>
    <property type="match status" value="1"/>
</dbReference>
<dbReference type="InterPro" id="IPR036661">
    <property type="entry name" value="Luciferase-like_sf"/>
</dbReference>
<reference evidence="3 4" key="1">
    <citation type="journal article" date="2019" name="Int. J. Syst. Evol. Microbiol.">
        <title>The Global Catalogue of Microorganisms (GCM) 10K type strain sequencing project: providing services to taxonomists for standard genome sequencing and annotation.</title>
        <authorList>
            <consortium name="The Broad Institute Genomics Platform"/>
            <consortium name="The Broad Institute Genome Sequencing Center for Infectious Disease"/>
            <person name="Wu L."/>
            <person name="Ma J."/>
        </authorList>
    </citation>
    <scope>NUCLEOTIDE SEQUENCE [LARGE SCALE GENOMIC DNA]</scope>
    <source>
        <strain evidence="3 4">JCM 14718</strain>
    </source>
</reference>
<comment type="caution">
    <text evidence="3">The sequence shown here is derived from an EMBL/GenBank/DDBJ whole genome shotgun (WGS) entry which is preliminary data.</text>
</comment>
<protein>
    <submittedName>
        <fullName evidence="3">TIGR03854 family LLM class F420-dependent oxidoreductase</fullName>
    </submittedName>
</protein>
<accession>A0ABN2I850</accession>
<name>A0ABN2I850_9ACTN</name>
<dbReference type="NCBIfam" id="TIGR03854">
    <property type="entry name" value="F420_MSMEG_3544"/>
    <property type="match status" value="1"/>
</dbReference>
<evidence type="ECO:0000313" key="4">
    <source>
        <dbReference type="Proteomes" id="UP001500618"/>
    </source>
</evidence>
<evidence type="ECO:0000259" key="2">
    <source>
        <dbReference type="Pfam" id="PF00296"/>
    </source>
</evidence>
<dbReference type="InterPro" id="IPR011251">
    <property type="entry name" value="Luciferase-like_dom"/>
</dbReference>
<dbReference type="Proteomes" id="UP001500618">
    <property type="component" value="Unassembled WGS sequence"/>
</dbReference>
<dbReference type="SUPFAM" id="SSF51679">
    <property type="entry name" value="Bacterial luciferase-like"/>
    <property type="match status" value="1"/>
</dbReference>
<dbReference type="InterPro" id="IPR022402">
    <property type="entry name" value="F420_OxRdatse_MSMEG3544_pred"/>
</dbReference>
<evidence type="ECO:0000313" key="3">
    <source>
        <dbReference type="EMBL" id="GAA1700270.1"/>
    </source>
</evidence>
<evidence type="ECO:0000256" key="1">
    <source>
        <dbReference type="ARBA" id="ARBA00023002"/>
    </source>
</evidence>
<organism evidence="3 4">
    <name type="scientific">Fodinicola feengrottensis</name>
    <dbReference type="NCBI Taxonomy" id="435914"/>
    <lineage>
        <taxon>Bacteria</taxon>
        <taxon>Bacillati</taxon>
        <taxon>Actinomycetota</taxon>
        <taxon>Actinomycetes</taxon>
        <taxon>Mycobacteriales</taxon>
        <taxon>Fodinicola</taxon>
    </lineage>
</organism>
<feature type="domain" description="Luciferase-like" evidence="2">
    <location>
        <begin position="4"/>
        <end position="231"/>
    </location>
</feature>
<dbReference type="PANTHER" id="PTHR43244">
    <property type="match status" value="1"/>
</dbReference>
<dbReference type="EMBL" id="BAAANY010000023">
    <property type="protein sequence ID" value="GAA1700270.1"/>
    <property type="molecule type" value="Genomic_DNA"/>
</dbReference>
<dbReference type="PANTHER" id="PTHR43244:SF1">
    <property type="entry name" value="5,10-METHYLENETETRAHYDROMETHANOPTERIN REDUCTASE"/>
    <property type="match status" value="1"/>
</dbReference>
<sequence length="294" mass="31679">MKVRIGVGLGAAIGPAEFGGAIDLLEKAGIDSVWLSEVVTSAQVDPFVGMAHALSRTEHLKVGTGVVVLPGRHPALVAKQLVSLAGLAPRRVLPAFGLQAARPYERDLFPVPRGRRAAVFDEALQLLRLLLRADNVSFEGEFFTVETLTIGPKPAKPLDIWLGGFAPAGLRRAGRYADGWLASFITPQEALHGRLAIETAAAEAGREIEEDHYGISIALATDDIPAELIALSRGRRPEVDPADLIPRGWSQMRTLISRYVDAGLTKFVVRPVDAGLTFESFVEDFVTHLQPLQG</sequence>
<keyword evidence="4" id="KW-1185">Reference proteome</keyword>
<dbReference type="InterPro" id="IPR050564">
    <property type="entry name" value="F420-G6PD/mer"/>
</dbReference>
<gene>
    <name evidence="3" type="ORF">GCM10009765_57120</name>
</gene>
<proteinExistence type="predicted"/>
<dbReference type="Pfam" id="PF00296">
    <property type="entry name" value="Bac_luciferase"/>
    <property type="match status" value="1"/>
</dbReference>
<dbReference type="RefSeq" id="WP_344313436.1">
    <property type="nucleotide sequence ID" value="NZ_BAAANY010000023.1"/>
</dbReference>